<keyword evidence="1" id="KW-1133">Transmembrane helix</keyword>
<reference evidence="2 3" key="1">
    <citation type="journal article" date="2014" name="Genome Announc.">
        <title>Draft Genome Sequence of the Antitrypanosomally Active Sponge-Associated Bacterium Actinokineospora sp. Strain EG49.</title>
        <authorList>
            <person name="Harjes J."/>
            <person name="Ryu T."/>
            <person name="Abdelmohsen U.R."/>
            <person name="Moitinho-Silva L."/>
            <person name="Horn H."/>
            <person name="Ravasi T."/>
            <person name="Hentschel U."/>
        </authorList>
    </citation>
    <scope>NUCLEOTIDE SEQUENCE [LARGE SCALE GENOMIC DNA]</scope>
    <source>
        <strain evidence="2 3">EG49</strain>
    </source>
</reference>
<gene>
    <name evidence="2" type="ORF">UO65_4032</name>
</gene>
<dbReference type="Proteomes" id="UP000019277">
    <property type="component" value="Unassembled WGS sequence"/>
</dbReference>
<keyword evidence="1" id="KW-0472">Membrane</keyword>
<proteinExistence type="predicted"/>
<evidence type="ECO:0000313" key="3">
    <source>
        <dbReference type="Proteomes" id="UP000019277"/>
    </source>
</evidence>
<feature type="transmembrane region" description="Helical" evidence="1">
    <location>
        <begin position="31"/>
        <end position="49"/>
    </location>
</feature>
<dbReference type="AlphaFoldDB" id="W7J3N6"/>
<sequence length="88" mass="8981">MPAPVNVHAFVGLGCTGLGMVFLLLLPVSTVFTLALLPVGVVFSSIGLVKANKGAMGNKTLAIAAFAVSILAVLVILVLILVNVLVRL</sequence>
<feature type="transmembrane region" description="Helical" evidence="1">
    <location>
        <begin position="61"/>
        <end position="86"/>
    </location>
</feature>
<dbReference type="PATRIC" id="fig|909613.9.peg.4032"/>
<comment type="caution">
    <text evidence="2">The sequence shown here is derived from an EMBL/GenBank/DDBJ whole genome shotgun (WGS) entry which is preliminary data.</text>
</comment>
<protein>
    <recommendedName>
        <fullName evidence="4">DUF4190 domain-containing protein</fullName>
    </recommendedName>
</protein>
<keyword evidence="1" id="KW-0812">Transmembrane</keyword>
<name>W7J3N6_9PSEU</name>
<evidence type="ECO:0000256" key="1">
    <source>
        <dbReference type="SAM" id="Phobius"/>
    </source>
</evidence>
<dbReference type="EMBL" id="AYXG01000147">
    <property type="protein sequence ID" value="EWC60749.1"/>
    <property type="molecule type" value="Genomic_DNA"/>
</dbReference>
<keyword evidence="3" id="KW-1185">Reference proteome</keyword>
<evidence type="ECO:0000313" key="2">
    <source>
        <dbReference type="EMBL" id="EWC60749.1"/>
    </source>
</evidence>
<accession>W7J3N6</accession>
<organism evidence="2 3">
    <name type="scientific">Actinokineospora spheciospongiae</name>
    <dbReference type="NCBI Taxonomy" id="909613"/>
    <lineage>
        <taxon>Bacteria</taxon>
        <taxon>Bacillati</taxon>
        <taxon>Actinomycetota</taxon>
        <taxon>Actinomycetes</taxon>
        <taxon>Pseudonocardiales</taxon>
        <taxon>Pseudonocardiaceae</taxon>
        <taxon>Actinokineospora</taxon>
    </lineage>
</organism>
<evidence type="ECO:0008006" key="4">
    <source>
        <dbReference type="Google" id="ProtNLM"/>
    </source>
</evidence>